<accession>A0A2T3KDG3</accession>
<dbReference type="PANTHER" id="PTHR43333:SF1">
    <property type="entry name" value="D-ISOMER SPECIFIC 2-HYDROXYACID DEHYDROGENASE NAD-BINDING DOMAIN-CONTAINING PROTEIN"/>
    <property type="match status" value="1"/>
</dbReference>
<dbReference type="AlphaFoldDB" id="A0A2T3KDG3"/>
<dbReference type="Pfam" id="PF02826">
    <property type="entry name" value="2-Hacid_dh_C"/>
    <property type="match status" value="1"/>
</dbReference>
<proteinExistence type="predicted"/>
<keyword evidence="2" id="KW-0520">NAD</keyword>
<organism evidence="4 5">
    <name type="scientific">Photobacterium kishitanii</name>
    <dbReference type="NCBI Taxonomy" id="318456"/>
    <lineage>
        <taxon>Bacteria</taxon>
        <taxon>Pseudomonadati</taxon>
        <taxon>Pseudomonadota</taxon>
        <taxon>Gammaproteobacteria</taxon>
        <taxon>Vibrionales</taxon>
        <taxon>Vibrionaceae</taxon>
        <taxon>Photobacterium</taxon>
    </lineage>
</organism>
<feature type="domain" description="D-isomer specific 2-hydroxyacid dehydrogenase NAD-binding" evidence="3">
    <location>
        <begin position="96"/>
        <end position="268"/>
    </location>
</feature>
<dbReference type="FunFam" id="3.40.50.720:FF:000363">
    <property type="entry name" value="D-isomer specific 2-hydroxyacid dehydrogenase"/>
    <property type="match status" value="1"/>
</dbReference>
<evidence type="ECO:0000256" key="2">
    <source>
        <dbReference type="ARBA" id="ARBA00023027"/>
    </source>
</evidence>
<dbReference type="RefSeq" id="WP_107289963.1">
    <property type="nucleotide sequence ID" value="NZ_PYNF01000023.1"/>
</dbReference>
<dbReference type="InterPro" id="IPR006140">
    <property type="entry name" value="D-isomer_DH_NAD-bd"/>
</dbReference>
<dbReference type="PANTHER" id="PTHR43333">
    <property type="entry name" value="2-HACID_DH_C DOMAIN-CONTAINING PROTEIN"/>
    <property type="match status" value="1"/>
</dbReference>
<dbReference type="GO" id="GO:0016491">
    <property type="term" value="F:oxidoreductase activity"/>
    <property type="evidence" value="ECO:0007669"/>
    <property type="project" value="UniProtKB-KW"/>
</dbReference>
<evidence type="ECO:0000313" key="4">
    <source>
        <dbReference type="EMBL" id="PSU94535.1"/>
    </source>
</evidence>
<dbReference type="InterPro" id="IPR036291">
    <property type="entry name" value="NAD(P)-bd_dom_sf"/>
</dbReference>
<keyword evidence="1" id="KW-0560">Oxidoreductase</keyword>
<comment type="caution">
    <text evidence="4">The sequence shown here is derived from an EMBL/GenBank/DDBJ whole genome shotgun (WGS) entry which is preliminary data.</text>
</comment>
<evidence type="ECO:0000313" key="5">
    <source>
        <dbReference type="Proteomes" id="UP000241426"/>
    </source>
</evidence>
<dbReference type="EMBL" id="PYNF01000023">
    <property type="protein sequence ID" value="PSU94535.1"/>
    <property type="molecule type" value="Genomic_DNA"/>
</dbReference>
<name>A0A2T3KDG3_9GAMM</name>
<gene>
    <name evidence="4" type="ORF">C9J27_19480</name>
</gene>
<dbReference type="Proteomes" id="UP000241426">
    <property type="component" value="Unassembled WGS sequence"/>
</dbReference>
<dbReference type="Gene3D" id="3.40.50.720">
    <property type="entry name" value="NAD(P)-binding Rossmann-like Domain"/>
    <property type="match status" value="2"/>
</dbReference>
<protein>
    <submittedName>
        <fullName evidence="4">D-2-hydroxyacid dehydrogenase</fullName>
    </submittedName>
</protein>
<dbReference type="SUPFAM" id="SSF51735">
    <property type="entry name" value="NAD(P)-binding Rossmann-fold domains"/>
    <property type="match status" value="1"/>
</dbReference>
<evidence type="ECO:0000259" key="3">
    <source>
        <dbReference type="Pfam" id="PF02826"/>
    </source>
</evidence>
<dbReference type="CDD" id="cd05300">
    <property type="entry name" value="2-Hacid_dh_1"/>
    <property type="match status" value="1"/>
</dbReference>
<evidence type="ECO:0000256" key="1">
    <source>
        <dbReference type="ARBA" id="ARBA00023002"/>
    </source>
</evidence>
<dbReference type="SUPFAM" id="SSF52283">
    <property type="entry name" value="Formate/glycerate dehydrogenase catalytic domain-like"/>
    <property type="match status" value="1"/>
</dbReference>
<sequence length="303" mass="34577">MIKVKIVSRQQRRYVELLTNAKLPQLEITEDPHQATVLIADPPLIATSLNNYPHLQWLQSTYAGIDALIQPNLRQDYQLTNIRGIFGPLIAEYIMGQILNHQRHFFRYALQQQQQQWQPIPYQSIAGKTMVIIGTGTIGQHLAKVAAVFGCHIIGVNRSGIAASADFNHTYAITAIDTALAQADYVVSILPATSQTNDLFDQQHLKHCKNALFFNVGRGNSVNENGLLDALEQHYLQHAFLDVFKHEPLPADHLFWHHPQITITPHIAAESFPEQVFTLFKDNYLRFTQQQKLIYSIDFKREY</sequence>
<reference evidence="4 5" key="1">
    <citation type="submission" date="2018-01" db="EMBL/GenBank/DDBJ databases">
        <title>Whole genome sequencing of Histamine producing bacteria.</title>
        <authorList>
            <person name="Butler K."/>
        </authorList>
    </citation>
    <scope>NUCLEOTIDE SEQUENCE [LARGE SCALE GENOMIC DNA]</scope>
    <source>
        <strain evidence="4 5">FS-7.2</strain>
    </source>
</reference>
<dbReference type="GO" id="GO:0051287">
    <property type="term" value="F:NAD binding"/>
    <property type="evidence" value="ECO:0007669"/>
    <property type="project" value="InterPro"/>
</dbReference>